<protein>
    <recommendedName>
        <fullName evidence="3">Selenophosphate synthetase</fullName>
    </recommendedName>
</protein>
<gene>
    <name evidence="1" type="ORF">BST86_14295</name>
</gene>
<reference evidence="1 2" key="1">
    <citation type="submission" date="2016-11" db="EMBL/GenBank/DDBJ databases">
        <title>Trade-off between light-utilization and light-protection in marine flavobacteria.</title>
        <authorList>
            <person name="Kumagai Y."/>
        </authorList>
    </citation>
    <scope>NUCLEOTIDE SEQUENCE [LARGE SCALE GENOMIC DNA]</scope>
    <source>
        <strain evidence="1 2">JCM 17109</strain>
    </source>
</reference>
<keyword evidence="2" id="KW-1185">Reference proteome</keyword>
<organism evidence="1 2">
    <name type="scientific">Nonlabens agnitus</name>
    <dbReference type="NCBI Taxonomy" id="870484"/>
    <lineage>
        <taxon>Bacteria</taxon>
        <taxon>Pseudomonadati</taxon>
        <taxon>Bacteroidota</taxon>
        <taxon>Flavobacteriia</taxon>
        <taxon>Flavobacteriales</taxon>
        <taxon>Flavobacteriaceae</taxon>
        <taxon>Nonlabens</taxon>
    </lineage>
</organism>
<accession>A0A2S9WXH6</accession>
<proteinExistence type="predicted"/>
<evidence type="ECO:0000313" key="2">
    <source>
        <dbReference type="Proteomes" id="UP000239532"/>
    </source>
</evidence>
<dbReference type="OrthoDB" id="892266at2"/>
<evidence type="ECO:0000313" key="1">
    <source>
        <dbReference type="EMBL" id="PRP68178.1"/>
    </source>
</evidence>
<comment type="caution">
    <text evidence="1">The sequence shown here is derived from an EMBL/GenBank/DDBJ whole genome shotgun (WGS) entry which is preliminary data.</text>
</comment>
<name>A0A2S9WXH6_9FLAO</name>
<dbReference type="Proteomes" id="UP000239532">
    <property type="component" value="Unassembled WGS sequence"/>
</dbReference>
<evidence type="ECO:0008006" key="3">
    <source>
        <dbReference type="Google" id="ProtNLM"/>
    </source>
</evidence>
<dbReference type="EMBL" id="MQUC01000003">
    <property type="protein sequence ID" value="PRP68178.1"/>
    <property type="molecule type" value="Genomic_DNA"/>
</dbReference>
<sequence length="218" mass="25107">MKKFLLPILFSVAIISCKNEKNEETTVEETPELAMQVAQSSGLENWKDVESMEFTFNIERNGETLATRAWKWNPNSDQVTLDSKGEQITYNRTQQMDSLAQSADRAFINDVYWLLPQFKLAWDTGKEVTYPDSTAGKMVQVQYTGDDGYTPGDRYDMVIDENMMINKWMYYPKGKTEPAMITSFEDYQDYGGIKIATNHRSEDGTLNIYFSDINITKK</sequence>
<dbReference type="PROSITE" id="PS51257">
    <property type="entry name" value="PROKAR_LIPOPROTEIN"/>
    <property type="match status" value="1"/>
</dbReference>
<dbReference type="AlphaFoldDB" id="A0A2S9WXH6"/>
<dbReference type="RefSeq" id="WP_105983851.1">
    <property type="nucleotide sequence ID" value="NZ_MQUC01000003.1"/>
</dbReference>